<comment type="caution">
    <text evidence="1">The sequence shown here is derived from an EMBL/GenBank/DDBJ whole genome shotgun (WGS) entry which is preliminary data.</text>
</comment>
<accession>A0ABT6XJM2</accession>
<name>A0ABT6XJM2_9GAMM</name>
<dbReference type="RefSeq" id="WP_283213621.1">
    <property type="nucleotide sequence ID" value="NZ_JASGBI010000001.1"/>
</dbReference>
<keyword evidence="2" id="KW-1185">Reference proteome</keyword>
<evidence type="ECO:0000313" key="2">
    <source>
        <dbReference type="Proteomes" id="UP001321580"/>
    </source>
</evidence>
<gene>
    <name evidence="1" type="ORF">QLQ15_15295</name>
</gene>
<evidence type="ECO:0008006" key="3">
    <source>
        <dbReference type="Google" id="ProtNLM"/>
    </source>
</evidence>
<sequence>MVATVVAAVVVMGTPQMQRRARQDERRLEDLRRIVMLTQMVAATHGSVPDDLDAIAKQPGRPTTRDPFTGAPYEYVVLDARHYRLCATFQTDSASGVGRRRTFEIPWPDPEWQHPAGRHCFDRVIKRND</sequence>
<evidence type="ECO:0000313" key="1">
    <source>
        <dbReference type="EMBL" id="MDI9240274.1"/>
    </source>
</evidence>
<dbReference type="Proteomes" id="UP001321580">
    <property type="component" value="Unassembled WGS sequence"/>
</dbReference>
<reference evidence="1 2" key="1">
    <citation type="submission" date="2023-05" db="EMBL/GenBank/DDBJ databases">
        <title>Lysobacter sp. strain LF1 Genome sequencing and assembly.</title>
        <authorList>
            <person name="Jung Y."/>
        </authorList>
    </citation>
    <scope>NUCLEOTIDE SEQUENCE [LARGE SCALE GENOMIC DNA]</scope>
    <source>
        <strain evidence="1 2">LF1</strain>
    </source>
</reference>
<dbReference type="EMBL" id="JASGBI010000001">
    <property type="protein sequence ID" value="MDI9240274.1"/>
    <property type="molecule type" value="Genomic_DNA"/>
</dbReference>
<protein>
    <recommendedName>
        <fullName evidence="3">Type II secretion system protein</fullName>
    </recommendedName>
</protein>
<organism evidence="1 2">
    <name type="scientific">Lysobacter stagni</name>
    <dbReference type="NCBI Taxonomy" id="3045172"/>
    <lineage>
        <taxon>Bacteria</taxon>
        <taxon>Pseudomonadati</taxon>
        <taxon>Pseudomonadota</taxon>
        <taxon>Gammaproteobacteria</taxon>
        <taxon>Lysobacterales</taxon>
        <taxon>Lysobacteraceae</taxon>
        <taxon>Lysobacter</taxon>
    </lineage>
</organism>
<proteinExistence type="predicted"/>